<dbReference type="GO" id="GO:0046872">
    <property type="term" value="F:metal ion binding"/>
    <property type="evidence" value="ECO:0007669"/>
    <property type="project" value="UniProtKB-KW"/>
</dbReference>
<name>A0A9Y2IAP8_9PSEU</name>
<dbReference type="PANTHER" id="PTHR21327:SF18">
    <property type="entry name" value="3,4-DIHYDROXY-2-BUTANONE 4-PHOSPHATE SYNTHASE"/>
    <property type="match status" value="1"/>
</dbReference>
<dbReference type="Proteomes" id="UP001236014">
    <property type="component" value="Chromosome"/>
</dbReference>
<dbReference type="GO" id="GO:0008686">
    <property type="term" value="F:3,4-dihydroxy-2-butanone-4-phosphate synthase activity"/>
    <property type="evidence" value="ECO:0007669"/>
    <property type="project" value="UniProtKB-EC"/>
</dbReference>
<evidence type="ECO:0000259" key="8">
    <source>
        <dbReference type="Pfam" id="PF00925"/>
    </source>
</evidence>
<dbReference type="GO" id="GO:0009231">
    <property type="term" value="P:riboflavin biosynthetic process"/>
    <property type="evidence" value="ECO:0007669"/>
    <property type="project" value="UniProtKB-KW"/>
</dbReference>
<evidence type="ECO:0000256" key="6">
    <source>
        <dbReference type="ARBA" id="ARBA00022619"/>
    </source>
</evidence>
<keyword evidence="7" id="KW-0479">Metal-binding</keyword>
<dbReference type="AlphaFoldDB" id="A0A9Y2IAP8"/>
<dbReference type="InterPro" id="IPR017945">
    <property type="entry name" value="DHBP_synth_RibB-like_a/b_dom"/>
</dbReference>
<evidence type="ECO:0000313" key="9">
    <source>
        <dbReference type="EMBL" id="WIX76439.1"/>
    </source>
</evidence>
<sequence>MTLSPARELVAASGVTDAAAALARGEIVLVAGEAGAALVAAAGLVTGETARFLAAHGGPVGCALPGTWLDRLRIPAMVPGSDVHVGVGHGSPARTLRALADPATRREDFRVPGPVFPTRTRELGVLERPGLAEAAVDLARIAGREPVAAFVELDAAADGLLWVTVSEVAAYRRARERLVERAADARLPLAYGGFRALGYRDLVDGGEHVALVHGEPGRGSVVRVHMECPAGDAFGARHCGCAQAVRDSLDEITRAGSGVLVYVRGRRSLWSTLTGHRVPDGRTDHVAGQILRDLGVDD</sequence>
<protein>
    <recommendedName>
        <fullName evidence="5">3,4-dihydroxy-2-butanone-4-phosphate synthase</fullName>
        <ecNumber evidence="5">4.1.99.12</ecNumber>
    </recommendedName>
</protein>
<dbReference type="EC" id="4.1.99.12" evidence="5"/>
<dbReference type="Pfam" id="PF00925">
    <property type="entry name" value="GTP_cyclohydro2"/>
    <property type="match status" value="1"/>
</dbReference>
<dbReference type="PANTHER" id="PTHR21327">
    <property type="entry name" value="GTP CYCLOHYDROLASE II-RELATED"/>
    <property type="match status" value="1"/>
</dbReference>
<reference evidence="9 10" key="1">
    <citation type="submission" date="2023-06" db="EMBL/GenBank/DDBJ databases">
        <authorList>
            <person name="Oyuntsetseg B."/>
            <person name="Kim S.B."/>
        </authorList>
    </citation>
    <scope>NUCLEOTIDE SEQUENCE [LARGE SCALE GENOMIC DNA]</scope>
    <source>
        <strain evidence="9 10">2-15</strain>
    </source>
</reference>
<comment type="function">
    <text evidence="2">Catalyzes the conversion of D-ribulose 5-phosphate to formate and 3,4-dihydroxy-2-butanone 4-phosphate.</text>
</comment>
<comment type="catalytic activity">
    <reaction evidence="1">
        <text>D-ribulose 5-phosphate = (2S)-2-hydroxy-3-oxobutyl phosphate + formate + H(+)</text>
        <dbReference type="Rhea" id="RHEA:18457"/>
        <dbReference type="ChEBI" id="CHEBI:15378"/>
        <dbReference type="ChEBI" id="CHEBI:15740"/>
        <dbReference type="ChEBI" id="CHEBI:58121"/>
        <dbReference type="ChEBI" id="CHEBI:58830"/>
        <dbReference type="EC" id="4.1.99.12"/>
    </reaction>
</comment>
<dbReference type="Gene3D" id="3.90.870.10">
    <property type="entry name" value="DHBP synthase"/>
    <property type="match status" value="1"/>
</dbReference>
<dbReference type="Gene3D" id="3.40.50.10990">
    <property type="entry name" value="GTP cyclohydrolase II"/>
    <property type="match status" value="1"/>
</dbReference>
<keyword evidence="6" id="KW-0686">Riboflavin biosynthesis</keyword>
<evidence type="ECO:0000256" key="3">
    <source>
        <dbReference type="ARBA" id="ARBA00004904"/>
    </source>
</evidence>
<dbReference type="SUPFAM" id="SSF142695">
    <property type="entry name" value="RibA-like"/>
    <property type="match status" value="1"/>
</dbReference>
<organism evidence="9 10">
    <name type="scientific">Amycolatopsis carbonis</name>
    <dbReference type="NCBI Taxonomy" id="715471"/>
    <lineage>
        <taxon>Bacteria</taxon>
        <taxon>Bacillati</taxon>
        <taxon>Actinomycetota</taxon>
        <taxon>Actinomycetes</taxon>
        <taxon>Pseudonocardiales</taxon>
        <taxon>Pseudonocardiaceae</taxon>
        <taxon>Amycolatopsis</taxon>
    </lineage>
</organism>
<evidence type="ECO:0000256" key="4">
    <source>
        <dbReference type="ARBA" id="ARBA00005520"/>
    </source>
</evidence>
<dbReference type="InterPro" id="IPR000422">
    <property type="entry name" value="DHBP_synthase_RibB"/>
</dbReference>
<proteinExistence type="inferred from homology"/>
<dbReference type="Pfam" id="PF00926">
    <property type="entry name" value="DHBP_synthase"/>
    <property type="match status" value="1"/>
</dbReference>
<dbReference type="EMBL" id="CP127294">
    <property type="protein sequence ID" value="WIX76439.1"/>
    <property type="molecule type" value="Genomic_DNA"/>
</dbReference>
<dbReference type="InterPro" id="IPR032677">
    <property type="entry name" value="GTP_cyclohydro_II"/>
</dbReference>
<evidence type="ECO:0000313" key="10">
    <source>
        <dbReference type="Proteomes" id="UP001236014"/>
    </source>
</evidence>
<feature type="domain" description="GTP cyclohydrolase II" evidence="8">
    <location>
        <begin position="181"/>
        <end position="290"/>
    </location>
</feature>
<dbReference type="GO" id="GO:0005829">
    <property type="term" value="C:cytosol"/>
    <property type="evidence" value="ECO:0007669"/>
    <property type="project" value="TreeGrafter"/>
</dbReference>
<dbReference type="InterPro" id="IPR036144">
    <property type="entry name" value="RibA-like_sf"/>
</dbReference>
<keyword evidence="10" id="KW-1185">Reference proteome</keyword>
<evidence type="ECO:0000256" key="7">
    <source>
        <dbReference type="ARBA" id="ARBA00022723"/>
    </source>
</evidence>
<comment type="similarity">
    <text evidence="4">In the N-terminal section; belongs to the DHBP synthase family.</text>
</comment>
<comment type="pathway">
    <text evidence="3">Cofactor biosynthesis; riboflavin biosynthesis; 2-hydroxy-3-oxobutyl phosphate from D-ribulose 5-phosphate: step 1/1.</text>
</comment>
<dbReference type="RefSeq" id="WP_285967187.1">
    <property type="nucleotide sequence ID" value="NZ_CP127294.1"/>
</dbReference>
<gene>
    <name evidence="9" type="ORF">QRX50_33925</name>
</gene>
<evidence type="ECO:0000256" key="5">
    <source>
        <dbReference type="ARBA" id="ARBA00012153"/>
    </source>
</evidence>
<evidence type="ECO:0000256" key="2">
    <source>
        <dbReference type="ARBA" id="ARBA00002284"/>
    </source>
</evidence>
<evidence type="ECO:0000256" key="1">
    <source>
        <dbReference type="ARBA" id="ARBA00000141"/>
    </source>
</evidence>
<accession>A0A9Y2IAP8</accession>
<dbReference type="KEGG" id="acab:QRX50_33925"/>
<dbReference type="SUPFAM" id="SSF55821">
    <property type="entry name" value="YrdC/RibB"/>
    <property type="match status" value="1"/>
</dbReference>